<feature type="domain" description="FAD dependent oxidoreductase" evidence="2">
    <location>
        <begin position="8"/>
        <end position="351"/>
    </location>
</feature>
<dbReference type="Gene3D" id="3.30.9.10">
    <property type="entry name" value="D-Amino Acid Oxidase, subunit A, domain 2"/>
    <property type="match status" value="1"/>
</dbReference>
<dbReference type="Proteomes" id="UP000443423">
    <property type="component" value="Unassembled WGS sequence"/>
</dbReference>
<keyword evidence="1" id="KW-0560">Oxidoreductase</keyword>
<dbReference type="PROSITE" id="PS51257">
    <property type="entry name" value="PROKAR_LIPOPROTEIN"/>
    <property type="match status" value="1"/>
</dbReference>
<dbReference type="Pfam" id="PF01266">
    <property type="entry name" value="DAO"/>
    <property type="match status" value="1"/>
</dbReference>
<dbReference type="AlphaFoldDB" id="A0A6A8GBH7"/>
<proteinExistence type="predicted"/>
<evidence type="ECO:0000259" key="2">
    <source>
        <dbReference type="Pfam" id="PF01266"/>
    </source>
</evidence>
<keyword evidence="4" id="KW-1185">Reference proteome</keyword>
<dbReference type="InterPro" id="IPR006076">
    <property type="entry name" value="FAD-dep_OxRdtase"/>
</dbReference>
<protein>
    <submittedName>
        <fullName evidence="3">FAD-dependent oxidoreductase</fullName>
    </submittedName>
</protein>
<evidence type="ECO:0000313" key="4">
    <source>
        <dbReference type="Proteomes" id="UP000443423"/>
    </source>
</evidence>
<dbReference type="Gene3D" id="3.50.50.60">
    <property type="entry name" value="FAD/NAD(P)-binding domain"/>
    <property type="match status" value="1"/>
</dbReference>
<evidence type="ECO:0000313" key="3">
    <source>
        <dbReference type="EMBL" id="MRW98257.1"/>
    </source>
</evidence>
<organism evidence="3 4">
    <name type="scientific">Haloferax marinum</name>
    <dbReference type="NCBI Taxonomy" id="2666143"/>
    <lineage>
        <taxon>Archaea</taxon>
        <taxon>Methanobacteriati</taxon>
        <taxon>Methanobacteriota</taxon>
        <taxon>Stenosarchaea group</taxon>
        <taxon>Halobacteria</taxon>
        <taxon>Halobacteriales</taxon>
        <taxon>Haloferacaceae</taxon>
        <taxon>Haloferax</taxon>
    </lineage>
</organism>
<reference evidence="3 4" key="1">
    <citation type="submission" date="2019-11" db="EMBL/GenBank/DDBJ databases">
        <title>Whole genome sequence of Haloferax sp. MBLA0078.</title>
        <authorList>
            <person name="Seo M.-J."/>
            <person name="Cho E.-S."/>
        </authorList>
    </citation>
    <scope>NUCLEOTIDE SEQUENCE [LARGE SCALE GENOMIC DNA]</scope>
    <source>
        <strain evidence="3 4">MBLA0078</strain>
    </source>
</reference>
<sequence>MPRPESYDVIVVGGGVIGCATARELAPDHDVLVLEGGTAGGDTSPKASGLITTCPDFPDYPEACAYAMEFFHSYDGTGQFTFTPRPGINLVSAEEESWGREHATEMASHGFDVTYLTSTEIADRYPGALVVDKFVGGVVFDDCGWVDPYTYTMTLKADAEGRGAQYETNMHVEAVETDDGSVTGVRVNGETITADHVVCATGWRTRSLLSDLVEVPVRPFRWQTVNLEVSREFDEEFPMAWDAHSGMYWRPEHNGDLHVGGGTYFVENPGNVRSSITESFRKAVAEAVVDRVKDVEDARIKSEDCCPSGDAATPDDVPIIDAPSEAPDGLIVAITGPVGGIMCSPFVATAVRSLVTGESAPFPIEPYRLGRFENRSADFECAHVTERTVHTD</sequence>
<dbReference type="OrthoDB" id="168391at2157"/>
<dbReference type="PANTHER" id="PTHR13847">
    <property type="entry name" value="SARCOSINE DEHYDROGENASE-RELATED"/>
    <property type="match status" value="1"/>
</dbReference>
<dbReference type="GO" id="GO:0005737">
    <property type="term" value="C:cytoplasm"/>
    <property type="evidence" value="ECO:0007669"/>
    <property type="project" value="TreeGrafter"/>
</dbReference>
<comment type="caution">
    <text evidence="3">The sequence shown here is derived from an EMBL/GenBank/DDBJ whole genome shotgun (WGS) entry which is preliminary data.</text>
</comment>
<dbReference type="GO" id="GO:0016491">
    <property type="term" value="F:oxidoreductase activity"/>
    <property type="evidence" value="ECO:0007669"/>
    <property type="project" value="UniProtKB-KW"/>
</dbReference>
<accession>A0A6A8GBH7</accession>
<dbReference type="RefSeq" id="WP_151114247.1">
    <property type="nucleotide sequence ID" value="NZ_WKJQ01000003.1"/>
</dbReference>
<gene>
    <name evidence="3" type="ORF">GJR99_16955</name>
</gene>
<dbReference type="EMBL" id="WKJQ01000003">
    <property type="protein sequence ID" value="MRW98257.1"/>
    <property type="molecule type" value="Genomic_DNA"/>
</dbReference>
<name>A0A6A8GBH7_9EURY</name>
<dbReference type="InterPro" id="IPR036188">
    <property type="entry name" value="FAD/NAD-bd_sf"/>
</dbReference>
<evidence type="ECO:0000256" key="1">
    <source>
        <dbReference type="ARBA" id="ARBA00023002"/>
    </source>
</evidence>
<dbReference type="SUPFAM" id="SSF51905">
    <property type="entry name" value="FAD/NAD(P)-binding domain"/>
    <property type="match status" value="1"/>
</dbReference>
<dbReference type="PANTHER" id="PTHR13847:SF287">
    <property type="entry name" value="FAD-DEPENDENT OXIDOREDUCTASE DOMAIN-CONTAINING PROTEIN 1"/>
    <property type="match status" value="1"/>
</dbReference>